<dbReference type="Proteomes" id="UP000324479">
    <property type="component" value="Unassembled WGS sequence"/>
</dbReference>
<evidence type="ECO:0000313" key="2">
    <source>
        <dbReference type="EMBL" id="KAA5545107.1"/>
    </source>
</evidence>
<evidence type="ECO:0000259" key="1">
    <source>
        <dbReference type="Pfam" id="PF12728"/>
    </source>
</evidence>
<comment type="caution">
    <text evidence="2">The sequence shown here is derived from an EMBL/GenBank/DDBJ whole genome shotgun (WGS) entry which is preliminary data.</text>
</comment>
<proteinExistence type="predicted"/>
<protein>
    <submittedName>
        <fullName evidence="2">Helix-turn-helix domain-containing protein</fullName>
    </submittedName>
</protein>
<sequence>MTSPDDEMKTYRPQDLTEILHLRPTQIYRLIQNGELAAVNVSSGTRRARYIVTEEELRDFLQRRTVRKANPTRPNPYVRRWR</sequence>
<keyword evidence="3" id="KW-1185">Reference proteome</keyword>
<dbReference type="InterPro" id="IPR041657">
    <property type="entry name" value="HTH_17"/>
</dbReference>
<gene>
    <name evidence="2" type="ORF">FYK55_05335</name>
</gene>
<reference evidence="2 3" key="1">
    <citation type="submission" date="2019-08" db="EMBL/GenBank/DDBJ databases">
        <authorList>
            <person name="Dhanesh K."/>
            <person name="Kumar G."/>
            <person name="Sasikala C."/>
            <person name="Venkata Ramana C."/>
        </authorList>
    </citation>
    <scope>NUCLEOTIDE SEQUENCE [LARGE SCALE GENOMIC DNA]</scope>
    <source>
        <strain evidence="2 3">JC645</strain>
    </source>
</reference>
<organism evidence="2 3">
    <name type="scientific">Roseiconus nitratireducens</name>
    <dbReference type="NCBI Taxonomy" id="2605748"/>
    <lineage>
        <taxon>Bacteria</taxon>
        <taxon>Pseudomonadati</taxon>
        <taxon>Planctomycetota</taxon>
        <taxon>Planctomycetia</taxon>
        <taxon>Pirellulales</taxon>
        <taxon>Pirellulaceae</taxon>
        <taxon>Roseiconus</taxon>
    </lineage>
</organism>
<feature type="domain" description="Helix-turn-helix" evidence="1">
    <location>
        <begin position="11"/>
        <end position="64"/>
    </location>
</feature>
<name>A0A5M6DC35_9BACT</name>
<dbReference type="EMBL" id="VWOX01000003">
    <property type="protein sequence ID" value="KAA5545107.1"/>
    <property type="molecule type" value="Genomic_DNA"/>
</dbReference>
<dbReference type="Pfam" id="PF12728">
    <property type="entry name" value="HTH_17"/>
    <property type="match status" value="1"/>
</dbReference>
<accession>A0A5M6DC35</accession>
<dbReference type="AlphaFoldDB" id="A0A5M6DC35"/>
<evidence type="ECO:0000313" key="3">
    <source>
        <dbReference type="Proteomes" id="UP000324479"/>
    </source>
</evidence>